<organism evidence="4 5">
    <name type="scientific">Streptococcus caledonicus</name>
    <dbReference type="NCBI Taxonomy" id="2614158"/>
    <lineage>
        <taxon>Bacteria</taxon>
        <taxon>Bacillati</taxon>
        <taxon>Bacillota</taxon>
        <taxon>Bacilli</taxon>
        <taxon>Lactobacillales</taxon>
        <taxon>Streptococcaceae</taxon>
        <taxon>Streptococcus</taxon>
    </lineage>
</organism>
<proteinExistence type="predicted"/>
<dbReference type="PANTHER" id="PTHR35936:SF34">
    <property type="entry name" value="ABC TRANSPORTER EXTRACELLULAR-BINDING PROTEIN YCKB-RELATED"/>
    <property type="match status" value="1"/>
</dbReference>
<keyword evidence="5" id="KW-1185">Reference proteome</keyword>
<dbReference type="PANTHER" id="PTHR35936">
    <property type="entry name" value="MEMBRANE-BOUND LYTIC MUREIN TRANSGLYCOSYLASE F"/>
    <property type="match status" value="1"/>
</dbReference>
<feature type="signal peptide" evidence="2">
    <location>
        <begin position="1"/>
        <end position="20"/>
    </location>
</feature>
<dbReference type="PROSITE" id="PS51257">
    <property type="entry name" value="PROKAR_LIPOPROTEIN"/>
    <property type="match status" value="1"/>
</dbReference>
<keyword evidence="1 2" id="KW-0732">Signal</keyword>
<dbReference type="RefSeq" id="WP_156805604.1">
    <property type="nucleotide sequence ID" value="NZ_JBHSOJ010000031.1"/>
</dbReference>
<dbReference type="Proteomes" id="UP001596110">
    <property type="component" value="Unassembled WGS sequence"/>
</dbReference>
<evidence type="ECO:0000313" key="5">
    <source>
        <dbReference type="Proteomes" id="UP001596110"/>
    </source>
</evidence>
<gene>
    <name evidence="4" type="ORF">ACFPQ3_10525</name>
</gene>
<feature type="domain" description="Solute-binding protein family 3/N-terminal" evidence="3">
    <location>
        <begin position="45"/>
        <end position="273"/>
    </location>
</feature>
<protein>
    <submittedName>
        <fullName evidence="4">Amino acid ABC transporter substrate-binding protein</fullName>
    </submittedName>
</protein>
<evidence type="ECO:0000256" key="2">
    <source>
        <dbReference type="SAM" id="SignalP"/>
    </source>
</evidence>
<accession>A0ABW0UJ45</accession>
<comment type="caution">
    <text evidence="4">The sequence shown here is derived from an EMBL/GenBank/DDBJ whole genome shotgun (WGS) entry which is preliminary data.</text>
</comment>
<sequence length="282" mass="31704">MKLNKVITSFVAVSTALVMVACTGTKDIKSATDGDKWEQYVADKFITIGFDNTFVPMGFEDDKGENTGFDIDLANAVFEKYDIEVKWQPISWEMKENELNSGNIDLIWNGYTMSEERAKKVLFTNPYMLSEQVLVTKKDSGITKTPDMEGKVLGVQAGSSGYDEFVNKPEVLQDIVKDNDAVLYDTFTQAFLDLENGRIDALLVDNVYANYYLKQANQLENYKVFSSGLKVGDFGVGARKKDKTLVEKINAGFTELYKEGKYQDISEKWFGEDTATESVKGR</sequence>
<feature type="chain" id="PRO_5045496489" evidence="2">
    <location>
        <begin position="21"/>
        <end position="282"/>
    </location>
</feature>
<dbReference type="Pfam" id="PF00497">
    <property type="entry name" value="SBP_bac_3"/>
    <property type="match status" value="1"/>
</dbReference>
<dbReference type="CDD" id="cd00996">
    <property type="entry name" value="PBP2_AatB_like"/>
    <property type="match status" value="1"/>
</dbReference>
<evidence type="ECO:0000313" key="4">
    <source>
        <dbReference type="EMBL" id="MFC5631966.1"/>
    </source>
</evidence>
<reference evidence="5" key="1">
    <citation type="journal article" date="2019" name="Int. J. Syst. Evol. Microbiol.">
        <title>The Global Catalogue of Microorganisms (GCM) 10K type strain sequencing project: providing services to taxonomists for standard genome sequencing and annotation.</title>
        <authorList>
            <consortium name="The Broad Institute Genomics Platform"/>
            <consortium name="The Broad Institute Genome Sequencing Center for Infectious Disease"/>
            <person name="Wu L."/>
            <person name="Ma J."/>
        </authorList>
    </citation>
    <scope>NUCLEOTIDE SEQUENCE [LARGE SCALE GENOMIC DNA]</scope>
    <source>
        <strain evidence="5">DT43</strain>
    </source>
</reference>
<dbReference type="InterPro" id="IPR001638">
    <property type="entry name" value="Solute-binding_3/MltF_N"/>
</dbReference>
<evidence type="ECO:0000259" key="3">
    <source>
        <dbReference type="SMART" id="SM00062"/>
    </source>
</evidence>
<name>A0ABW0UJ45_9STRE</name>
<dbReference type="Gene3D" id="3.40.190.10">
    <property type="entry name" value="Periplasmic binding protein-like II"/>
    <property type="match status" value="2"/>
</dbReference>
<dbReference type="SUPFAM" id="SSF53850">
    <property type="entry name" value="Periplasmic binding protein-like II"/>
    <property type="match status" value="1"/>
</dbReference>
<dbReference type="SMART" id="SM00062">
    <property type="entry name" value="PBPb"/>
    <property type="match status" value="1"/>
</dbReference>
<dbReference type="EMBL" id="JBHSOJ010000031">
    <property type="protein sequence ID" value="MFC5631966.1"/>
    <property type="molecule type" value="Genomic_DNA"/>
</dbReference>
<evidence type="ECO:0000256" key="1">
    <source>
        <dbReference type="ARBA" id="ARBA00022729"/>
    </source>
</evidence>